<reference evidence="1 2" key="1">
    <citation type="submission" date="2016-10" db="EMBL/GenBank/DDBJ databases">
        <title>Comparative genome analysis of multiple Pseudomonas spp. focuses on biocontrol and plant growth promoting traits.</title>
        <authorList>
            <person name="Tao X.-Y."/>
            <person name="Taylor C.G."/>
        </authorList>
    </citation>
    <scope>NUCLEOTIDE SEQUENCE [LARGE SCALE GENOMIC DNA]</scope>
    <source>
        <strain evidence="1 2">15D11</strain>
    </source>
</reference>
<evidence type="ECO:0000313" key="1">
    <source>
        <dbReference type="EMBL" id="ROL70598.1"/>
    </source>
</evidence>
<dbReference type="SUPFAM" id="SSF49373">
    <property type="entry name" value="Invasin/intimin cell-adhesion fragments"/>
    <property type="match status" value="1"/>
</dbReference>
<name>A0A423DGC7_9PSED</name>
<protein>
    <recommendedName>
        <fullName evidence="3">BIG2 domain-containing protein</fullName>
    </recommendedName>
</protein>
<dbReference type="AlphaFoldDB" id="A0A423DGC7"/>
<keyword evidence="2" id="KW-1185">Reference proteome</keyword>
<sequence>MNQDLPVSIFNLTDMSGLDDADLLPDYLGDDEVHSVEASRVHVPYMTPLVDHPDNLDGGITLALLQTSPHGLQVVVARYLQMAPGDAVHVYWGDSEQPASPSPYIVRPEDLDKPDFLIVRLLPVERIPEGISEVWYQVRPLSGNVRQSMRLRVKVRRLLPGGLDPDLGTPGHQGLQPPLVTPDLIGEEHARLGVEVYIFPWENMAWGDVIELSWGGVFVRHRVQAHEVDQRIQIIVDYDTIAEAGDADELVLIYRLIDDVGNYSADWSPVSHAWVEIGGDLPAPFVADADANGLIDLDKLAGKDVTVQVFADLSLGFRVGDVIHLKWRGFTEQGVGPIVHLPQPFEIPFLPYFASFSIPNAEVQGIARGRAAVSYEVQKTNGSVLRSKSKSVGIVGEPQKLQRPIVDEAPGQYLPDDAAQATVRIPPYSWMAKDQRLVLVWQGTRADHEPYLHEEHRIIRDEHIGEEVIIVVAAQHIVALAGGTLELYYRVIHDNGPGVDSERLFLHVGEAAPELQQASVDGAQNGVFDPTGLTSATVRIPSYTSMRPGQTVHLEWLGSAQGGHFTTSVEVTAPGAFAISVPIGFITPSLNREVYVRYWVVEAGMRTRYSFTLTLLISQAVLELLAPTVLQAPGGLLDPLQATSGATVLIRYTGMSIQDRITLHWTGTALGSTLVGPLGGNANGELTVSIPPLYIGANIGAVQRQVQVRYSVLRQGASQPQESQLLNLRLQPLTGLTQLQVDYAVGLVLDLDRFSGDTRVSVAAWSFARAGQRVWLRCYGTKLNGDPEVIELIGGAALDAGEVSAGLSRVLARNRLLMLRDNSELRVELKVNFTHAQNEADAVNFPVLRLTLRAGFSIAPEPLVLNGSAIRVQKNWQLIQDFPANTAVRQATGGRPPYTYHSANTGIATVDTQGKVTGARNGSTVITVHDADQRSAFYSVQVSNVRWLNFDETSTSYATGYAVMQRNGGNPVSAADEVLLQQHYGQPFPDLLRRYFFLFTNGQCPGSERGYEVGSANTFRCIPQTTNAGGWYLTVGTPSP</sequence>
<dbReference type="Proteomes" id="UP000285286">
    <property type="component" value="Unassembled WGS sequence"/>
</dbReference>
<dbReference type="EMBL" id="MOAM01000024">
    <property type="protein sequence ID" value="ROL70598.1"/>
    <property type="molecule type" value="Genomic_DNA"/>
</dbReference>
<dbReference type="Gene3D" id="2.60.40.1080">
    <property type="match status" value="1"/>
</dbReference>
<comment type="caution">
    <text evidence="1">The sequence shown here is derived from an EMBL/GenBank/DDBJ whole genome shotgun (WGS) entry which is preliminary data.</text>
</comment>
<evidence type="ECO:0008006" key="3">
    <source>
        <dbReference type="Google" id="ProtNLM"/>
    </source>
</evidence>
<dbReference type="Pfam" id="PF26182">
    <property type="entry name" value="Ig_NUP210_5th"/>
    <property type="match status" value="1"/>
</dbReference>
<accession>A0A423DGC7</accession>
<evidence type="ECO:0000313" key="2">
    <source>
        <dbReference type="Proteomes" id="UP000285286"/>
    </source>
</evidence>
<proteinExistence type="predicted"/>
<gene>
    <name evidence="1" type="ORF">BHU25_16180</name>
</gene>
<dbReference type="InterPro" id="IPR008964">
    <property type="entry name" value="Invasin/intimin_cell_adhesion"/>
</dbReference>
<dbReference type="RefSeq" id="WP_123566628.1">
    <property type="nucleotide sequence ID" value="NZ_MOAM01000024.1"/>
</dbReference>
<organism evidence="1 2">
    <name type="scientific">Pseudomonas vranovensis</name>
    <dbReference type="NCBI Taxonomy" id="321661"/>
    <lineage>
        <taxon>Bacteria</taxon>
        <taxon>Pseudomonadati</taxon>
        <taxon>Pseudomonadota</taxon>
        <taxon>Gammaproteobacteria</taxon>
        <taxon>Pseudomonadales</taxon>
        <taxon>Pseudomonadaceae</taxon>
        <taxon>Pseudomonas</taxon>
    </lineage>
</organism>